<proteinExistence type="inferred from homology"/>
<keyword evidence="7 11" id="KW-0862">Zinc</keyword>
<gene>
    <name evidence="13" type="ordered locus">Caul_2798</name>
</gene>
<reference evidence="13" key="1">
    <citation type="submission" date="2008-01" db="EMBL/GenBank/DDBJ databases">
        <title>Complete sequence of chromosome of Caulobacter sp. K31.</title>
        <authorList>
            <consortium name="US DOE Joint Genome Institute"/>
            <person name="Copeland A."/>
            <person name="Lucas S."/>
            <person name="Lapidus A."/>
            <person name="Barry K."/>
            <person name="Glavina del Rio T."/>
            <person name="Dalin E."/>
            <person name="Tice H."/>
            <person name="Pitluck S."/>
            <person name="Bruce D."/>
            <person name="Goodwin L."/>
            <person name="Thompson L.S."/>
            <person name="Brettin T."/>
            <person name="Detter J.C."/>
            <person name="Han C."/>
            <person name="Schmutz J."/>
            <person name="Larimer F."/>
            <person name="Land M."/>
            <person name="Hauser L."/>
            <person name="Kyrpides N."/>
            <person name="Kim E."/>
            <person name="Stephens C."/>
            <person name="Richardson P."/>
        </authorList>
    </citation>
    <scope>NUCLEOTIDE SEQUENCE [LARGE SCALE GENOMIC DNA]</scope>
    <source>
        <strain evidence="13">K31</strain>
    </source>
</reference>
<feature type="transmembrane region" description="Helical" evidence="11">
    <location>
        <begin position="404"/>
        <end position="429"/>
    </location>
</feature>
<feature type="transmembrane region" description="Helical" evidence="11">
    <location>
        <begin position="120"/>
        <end position="145"/>
    </location>
</feature>
<dbReference type="EMBL" id="CP000927">
    <property type="protein sequence ID" value="ABZ71925.1"/>
    <property type="molecule type" value="Genomic_DNA"/>
</dbReference>
<dbReference type="CDD" id="cd23081">
    <property type="entry name" value="cpPDZ_EcRseP-like"/>
    <property type="match status" value="1"/>
</dbReference>
<dbReference type="GO" id="GO:0046872">
    <property type="term" value="F:metal ion binding"/>
    <property type="evidence" value="ECO:0007669"/>
    <property type="project" value="UniProtKB-KW"/>
</dbReference>
<dbReference type="InterPro" id="IPR001478">
    <property type="entry name" value="PDZ"/>
</dbReference>
<keyword evidence="11" id="KW-0479">Metal-binding</keyword>
<dbReference type="InterPro" id="IPR004387">
    <property type="entry name" value="Pept_M50_Zn"/>
</dbReference>
<evidence type="ECO:0000259" key="12">
    <source>
        <dbReference type="PROSITE" id="PS50106"/>
    </source>
</evidence>
<keyword evidence="8 11" id="KW-1133">Transmembrane helix</keyword>
<dbReference type="SUPFAM" id="SSF50156">
    <property type="entry name" value="PDZ domain-like"/>
    <property type="match status" value="2"/>
</dbReference>
<feature type="transmembrane region" description="Helical" evidence="11">
    <location>
        <begin position="6"/>
        <end position="25"/>
    </location>
</feature>
<evidence type="ECO:0000256" key="10">
    <source>
        <dbReference type="ARBA" id="ARBA00023136"/>
    </source>
</evidence>
<dbReference type="Gene3D" id="2.30.42.10">
    <property type="match status" value="2"/>
</dbReference>
<dbReference type="PANTHER" id="PTHR42837:SF2">
    <property type="entry name" value="MEMBRANE METALLOPROTEASE ARASP2, CHLOROPLASTIC-RELATED"/>
    <property type="match status" value="1"/>
</dbReference>
<evidence type="ECO:0000256" key="8">
    <source>
        <dbReference type="ARBA" id="ARBA00022989"/>
    </source>
</evidence>
<protein>
    <recommendedName>
        <fullName evidence="11">Zinc metalloprotease</fullName>
        <ecNumber evidence="11">3.4.24.-</ecNumber>
    </recommendedName>
</protein>
<feature type="domain" description="PDZ" evidence="12">
    <location>
        <begin position="229"/>
        <end position="278"/>
    </location>
</feature>
<evidence type="ECO:0000256" key="11">
    <source>
        <dbReference type="RuleBase" id="RU362031"/>
    </source>
</evidence>
<keyword evidence="9 11" id="KW-0482">Metalloprotease</keyword>
<dbReference type="InterPro" id="IPR036034">
    <property type="entry name" value="PDZ_sf"/>
</dbReference>
<comment type="cofactor">
    <cofactor evidence="1 11">
        <name>Zn(2+)</name>
        <dbReference type="ChEBI" id="CHEBI:29105"/>
    </cofactor>
</comment>
<keyword evidence="6 11" id="KW-0378">Hydrolase</keyword>
<dbReference type="InterPro" id="IPR041489">
    <property type="entry name" value="PDZ_6"/>
</dbReference>
<evidence type="ECO:0000256" key="2">
    <source>
        <dbReference type="ARBA" id="ARBA00004141"/>
    </source>
</evidence>
<dbReference type="PANTHER" id="PTHR42837">
    <property type="entry name" value="REGULATOR OF SIGMA-E PROTEASE RSEP"/>
    <property type="match status" value="1"/>
</dbReference>
<dbReference type="EC" id="3.4.24.-" evidence="11"/>
<name>B0SZ14_CAUSK</name>
<dbReference type="NCBIfam" id="TIGR00054">
    <property type="entry name" value="RIP metalloprotease RseP"/>
    <property type="match status" value="1"/>
</dbReference>
<dbReference type="Pfam" id="PF02163">
    <property type="entry name" value="Peptidase_M50"/>
    <property type="match status" value="1"/>
</dbReference>
<dbReference type="OrthoDB" id="9782003at2"/>
<feature type="transmembrane region" description="Helical" evidence="11">
    <location>
        <begin position="459"/>
        <end position="477"/>
    </location>
</feature>
<dbReference type="InterPro" id="IPR008915">
    <property type="entry name" value="Peptidase_M50"/>
</dbReference>
<dbReference type="KEGG" id="cak:Caul_2798"/>
<evidence type="ECO:0000256" key="5">
    <source>
        <dbReference type="ARBA" id="ARBA00022692"/>
    </source>
</evidence>
<dbReference type="Pfam" id="PF17820">
    <property type="entry name" value="PDZ_6"/>
    <property type="match status" value="2"/>
</dbReference>
<dbReference type="GO" id="GO:0016020">
    <property type="term" value="C:membrane"/>
    <property type="evidence" value="ECO:0007669"/>
    <property type="project" value="UniProtKB-SubCell"/>
</dbReference>
<evidence type="ECO:0000256" key="9">
    <source>
        <dbReference type="ARBA" id="ARBA00023049"/>
    </source>
</evidence>
<evidence type="ECO:0000313" key="13">
    <source>
        <dbReference type="EMBL" id="ABZ71925.1"/>
    </source>
</evidence>
<organism evidence="13">
    <name type="scientific">Caulobacter sp. (strain K31)</name>
    <dbReference type="NCBI Taxonomy" id="366602"/>
    <lineage>
        <taxon>Bacteria</taxon>
        <taxon>Pseudomonadati</taxon>
        <taxon>Pseudomonadota</taxon>
        <taxon>Alphaproteobacteria</taxon>
        <taxon>Caulobacterales</taxon>
        <taxon>Caulobacteraceae</taxon>
        <taxon>Caulobacter</taxon>
    </lineage>
</organism>
<evidence type="ECO:0000256" key="3">
    <source>
        <dbReference type="ARBA" id="ARBA00007931"/>
    </source>
</evidence>
<dbReference type="GO" id="GO:0004222">
    <property type="term" value="F:metalloendopeptidase activity"/>
    <property type="evidence" value="ECO:0007669"/>
    <property type="project" value="InterPro"/>
</dbReference>
<dbReference type="GO" id="GO:0006508">
    <property type="term" value="P:proteolysis"/>
    <property type="evidence" value="ECO:0007669"/>
    <property type="project" value="UniProtKB-KW"/>
</dbReference>
<dbReference type="STRING" id="366602.Caul_2798"/>
<dbReference type="AlphaFoldDB" id="B0SZ14"/>
<keyword evidence="10 11" id="KW-0472">Membrane</keyword>
<dbReference type="PROSITE" id="PS50106">
    <property type="entry name" value="PDZ"/>
    <property type="match status" value="2"/>
</dbReference>
<evidence type="ECO:0000256" key="4">
    <source>
        <dbReference type="ARBA" id="ARBA00022670"/>
    </source>
</evidence>
<comment type="similarity">
    <text evidence="3 11">Belongs to the peptidase M50B family.</text>
</comment>
<keyword evidence="5 11" id="KW-0812">Transmembrane</keyword>
<dbReference type="SMART" id="SM00228">
    <property type="entry name" value="PDZ"/>
    <property type="match status" value="2"/>
</dbReference>
<keyword evidence="4 13" id="KW-0645">Protease</keyword>
<feature type="domain" description="PDZ" evidence="12">
    <location>
        <begin position="134"/>
        <end position="196"/>
    </location>
</feature>
<evidence type="ECO:0000256" key="6">
    <source>
        <dbReference type="ARBA" id="ARBA00022801"/>
    </source>
</evidence>
<comment type="subcellular location">
    <subcellularLocation>
        <location evidence="2">Membrane</location>
        <topology evidence="2">Multi-pass membrane protein</topology>
    </subcellularLocation>
</comment>
<accession>B0SZ14</accession>
<evidence type="ECO:0000256" key="7">
    <source>
        <dbReference type="ARBA" id="ARBA00022833"/>
    </source>
</evidence>
<dbReference type="eggNOG" id="COG0750">
    <property type="taxonomic scope" value="Bacteria"/>
</dbReference>
<evidence type="ECO:0000256" key="1">
    <source>
        <dbReference type="ARBA" id="ARBA00001947"/>
    </source>
</evidence>
<dbReference type="HOGENOM" id="CLU_025778_1_0_5"/>
<sequence>MLGFIQSAATYLIAFPLVILLVVTIHELGHFWAAKACGVAIDRFAIGFGKPIAKWRDRSGVQWQLGWLPLGGYVRFSGDENVASVPDQDDLEAMRAEIERREGRDAVARYFHFKPLWQRAIIVVAGPVANFILAIALFAVLAGVFGEVIRRPIVTGVNAGSPVAEAGFRQGDVVLSVDGRKLKDFSDLDQYAMLRSDVPIHFEVKRGEQTFDLTATPVLRDVPDGLGGSQKGGVLGFGVPAVIDEVVPGGAGDRAGFRRGDVVQRADGIAISSFEDLTAFVKRHGAAPITFDVYRGGETIRLVATPAFGDAPTAAGKTERRLMLGLSRMMPRQYIERVRYNPIQALGVGVKRTWGVLDTTVYYLGRMVRGEVSAEQIGGPLGIAKTSGQVAQMGAASGTNLPTMLLGAAVALFSLAAFLSVSVGFMNLLPIPVLDGGHLLFYAYEAVARRPLGARLQAAGYRVGLALLMGFMLFATWNDLQRLSVFKFFGGLFS</sequence>
<dbReference type="CDD" id="cd06163">
    <property type="entry name" value="S2P-M50_PDZ_RseP-like"/>
    <property type="match status" value="2"/>
</dbReference>